<proteinExistence type="predicted"/>
<dbReference type="STRING" id="1192034.CAP_4629"/>
<reference evidence="3 4" key="1">
    <citation type="submission" date="2013-05" db="EMBL/GenBank/DDBJ databases">
        <title>Genome assembly of Chondromyces apiculatus DSM 436.</title>
        <authorList>
            <person name="Sharma G."/>
            <person name="Khatri I."/>
            <person name="Kaur C."/>
            <person name="Mayilraj S."/>
            <person name="Subramanian S."/>
        </authorList>
    </citation>
    <scope>NUCLEOTIDE SEQUENCE [LARGE SCALE GENOMIC DNA]</scope>
    <source>
        <strain evidence="3 4">DSM 436</strain>
    </source>
</reference>
<feature type="region of interest" description="Disordered" evidence="1">
    <location>
        <begin position="593"/>
        <end position="659"/>
    </location>
</feature>
<dbReference type="AlphaFoldDB" id="A0A017T6D9"/>
<accession>A0A017T6D9</accession>
<evidence type="ECO:0000313" key="4">
    <source>
        <dbReference type="Proteomes" id="UP000019678"/>
    </source>
</evidence>
<evidence type="ECO:0000256" key="2">
    <source>
        <dbReference type="SAM" id="SignalP"/>
    </source>
</evidence>
<gene>
    <name evidence="3" type="ORF">CAP_4629</name>
</gene>
<dbReference type="RefSeq" id="WP_044244408.1">
    <property type="nucleotide sequence ID" value="NZ_ASRX01000035.1"/>
</dbReference>
<dbReference type="PROSITE" id="PS51257">
    <property type="entry name" value="PROKAR_LIPOPROTEIN"/>
    <property type="match status" value="1"/>
</dbReference>
<feature type="compositionally biased region" description="Low complexity" evidence="1">
    <location>
        <begin position="770"/>
        <end position="780"/>
    </location>
</feature>
<evidence type="ECO:0000313" key="3">
    <source>
        <dbReference type="EMBL" id="EYF04365.1"/>
    </source>
</evidence>
<feature type="compositionally biased region" description="Low complexity" evidence="1">
    <location>
        <begin position="44"/>
        <end position="56"/>
    </location>
</feature>
<protein>
    <submittedName>
        <fullName evidence="3">Uncharacterized protein</fullName>
    </submittedName>
</protein>
<feature type="chain" id="PRO_5001496656" evidence="2">
    <location>
        <begin position="24"/>
        <end position="1144"/>
    </location>
</feature>
<feature type="compositionally biased region" description="Basic and acidic residues" evidence="1">
    <location>
        <begin position="602"/>
        <end position="632"/>
    </location>
</feature>
<feature type="signal peptide" evidence="2">
    <location>
        <begin position="1"/>
        <end position="23"/>
    </location>
</feature>
<feature type="region of interest" description="Disordered" evidence="1">
    <location>
        <begin position="752"/>
        <end position="800"/>
    </location>
</feature>
<organism evidence="3 4">
    <name type="scientific">Chondromyces apiculatus DSM 436</name>
    <dbReference type="NCBI Taxonomy" id="1192034"/>
    <lineage>
        <taxon>Bacteria</taxon>
        <taxon>Pseudomonadati</taxon>
        <taxon>Myxococcota</taxon>
        <taxon>Polyangia</taxon>
        <taxon>Polyangiales</taxon>
        <taxon>Polyangiaceae</taxon>
        <taxon>Chondromyces</taxon>
    </lineage>
</organism>
<sequence>MTGTRPGKTALAAVLLACGVGIACIACIACGGARAPSIPDGKAGAGAVAPGGAARGTPSGTASAQQGAAEGVARVPARYVLTTFAGPTFDEGRPEVSVPRVEQALYEGTRLLLDGGVIVRAGRRDEGLQGFTSVPARLGGGYLFWSGEGTYRAREFLGEMTLLADVHPVTARPWLDGMALSTREGTFTVDLRAAQPTLQALPWAGTSELLALDARRAARIDAFGRAAVTLDGGASWVDVLATRGFTVRALGREEGRIVLTSTRGGAATFVTREGLVDIEGSALGGARETAPARRFTPISRLLSVSSPPALARLSSRALAPESLFLAVASGARLPSGGMLVAVEEGISVLAAGTPRPWMEGTLLNVSGGYTRCQAVVDAGAPLLACTHRRDGAGDGDHIDGAGHVLRIEASPLAPSLEATFPELGRFFAGRGGSLVYAGRCGSRPPSADDFLRGAPPPPVGAQAAGDSRGDGEADAQQEPEAPPDPLPPDDARVCARGADGRWVEHRLRGEDARGLYRWIPGPSGVTALVAARAGAGKAPESAPAGIRVVRVRVDDPALRKRRFPSLGTWTEQAPIVDADFWEDEEGAIRGWIYLPDADAQEAEEKTSGRGKDRERAGEDRERAGEDRERAGEDAEDEGEADGAKAPRLPQAEAQGRRAAGVRIDATGRVTVFPLPQGVTTVVHGGPFALARTDEPEEGPPAYHESTDGGRTWRAVEAPPVGSLDLPMAPSSTFTCSAVGCGMGDGGLVRLGWGGPPPGAPRRGAEGGDTAGEAAEAGEAGRAARQEGDGEEPAPNTRPGRMALAAQPGQIAQLLRLAPAQPARLTCRIEGGVDPLGAQVRPSPASRPGKLAFAGGLPVSIAEASRAPVGSLSGDAWTAEVLRPFAPGTAPRRLTVRGAPPRNTTGSVVPILAPPGAREPVDLLVVLEHRGLQVGARTPSFFPLEGAGYLAAAAQLGGDALVMLDPGKGHLLLTGAGRARTAMTLTRVEASSGARITLGRRVDGKGLALVRYMASSGEVHAGGFDLARAEVGVLETVGHLGTLAPRGACEVAGSALRFVAEVRLAVRIEKAGGEVLLDEAREVEALLVGGGGRLCVEGVELRTQGDRGLLIRAAFGGRGTAVAEVRGRGGAVPAACLLGRSLPQP</sequence>
<feature type="region of interest" description="Disordered" evidence="1">
    <location>
        <begin position="446"/>
        <end position="491"/>
    </location>
</feature>
<evidence type="ECO:0000256" key="1">
    <source>
        <dbReference type="SAM" id="MobiDB-lite"/>
    </source>
</evidence>
<dbReference type="OrthoDB" id="5489522at2"/>
<keyword evidence="4" id="KW-1185">Reference proteome</keyword>
<comment type="caution">
    <text evidence="3">The sequence shown here is derived from an EMBL/GenBank/DDBJ whole genome shotgun (WGS) entry which is preliminary data.</text>
</comment>
<dbReference type="EMBL" id="ASRX01000035">
    <property type="protein sequence ID" value="EYF04365.1"/>
    <property type="molecule type" value="Genomic_DNA"/>
</dbReference>
<feature type="region of interest" description="Disordered" evidence="1">
    <location>
        <begin position="44"/>
        <end position="64"/>
    </location>
</feature>
<dbReference type="Proteomes" id="UP000019678">
    <property type="component" value="Unassembled WGS sequence"/>
</dbReference>
<keyword evidence="2" id="KW-0732">Signal</keyword>
<name>A0A017T6D9_9BACT</name>